<feature type="domain" description="Malic enzyme NAD-binding" evidence="8">
    <location>
        <begin position="165"/>
        <end position="401"/>
    </location>
</feature>
<gene>
    <name evidence="10" type="ORF">D2A33_00715</name>
</gene>
<dbReference type="InterPro" id="IPR037062">
    <property type="entry name" value="Malic_N_dom_sf"/>
</dbReference>
<evidence type="ECO:0000313" key="11">
    <source>
        <dbReference type="Proteomes" id="UP000265496"/>
    </source>
</evidence>
<evidence type="ECO:0000256" key="1">
    <source>
        <dbReference type="ARBA" id="ARBA00001936"/>
    </source>
</evidence>
<protein>
    <submittedName>
        <fullName evidence="10">Malate dehydrogenase</fullName>
    </submittedName>
</protein>
<keyword evidence="4" id="KW-0560">Oxidoreductase</keyword>
<dbReference type="PANTHER" id="PTHR43237:SF4">
    <property type="entry name" value="NADP-DEPENDENT MALIC ENZYME"/>
    <property type="match status" value="1"/>
</dbReference>
<feature type="binding site" evidence="7">
    <location>
        <position position="139"/>
    </location>
    <ligand>
        <name>a divalent metal cation</name>
        <dbReference type="ChEBI" id="CHEBI:60240"/>
    </ligand>
</feature>
<dbReference type="AlphaFoldDB" id="A0A3A1MKD3"/>
<comment type="cofactor">
    <cofactor evidence="1">
        <name>Mn(2+)</name>
        <dbReference type="ChEBI" id="CHEBI:29035"/>
    </cofactor>
</comment>
<accession>A0A3A1MKD3</accession>
<dbReference type="GO" id="GO:0051287">
    <property type="term" value="F:NAD binding"/>
    <property type="evidence" value="ECO:0007669"/>
    <property type="project" value="InterPro"/>
</dbReference>
<dbReference type="InterPro" id="IPR045213">
    <property type="entry name" value="Malic_NAD-bd_bact_type"/>
</dbReference>
<dbReference type="InterPro" id="IPR051674">
    <property type="entry name" value="Malate_Decarboxylase"/>
</dbReference>
<dbReference type="InterPro" id="IPR046346">
    <property type="entry name" value="Aminoacid_DH-like_N_sf"/>
</dbReference>
<organism evidence="10 11">
    <name type="scientific">Candidatus Karelsulcia muelleri</name>
    <dbReference type="NCBI Taxonomy" id="336810"/>
    <lineage>
        <taxon>Bacteria</taxon>
        <taxon>Pseudomonadati</taxon>
        <taxon>Bacteroidota</taxon>
        <taxon>Flavobacteriia</taxon>
        <taxon>Flavobacteriales</taxon>
        <taxon>Candidatus Karelsulcia</taxon>
    </lineage>
</organism>
<feature type="active site" description="Proton acceptor" evidence="5">
    <location>
        <position position="96"/>
    </location>
</feature>
<feature type="binding site" evidence="6">
    <location>
        <position position="288"/>
    </location>
    <ligand>
        <name>(S)-malate</name>
        <dbReference type="ChEBI" id="CHEBI:15589"/>
    </ligand>
</feature>
<feature type="active site" description="Proton donor" evidence="5">
    <location>
        <position position="41"/>
    </location>
</feature>
<evidence type="ECO:0000259" key="8">
    <source>
        <dbReference type="SMART" id="SM00919"/>
    </source>
</evidence>
<dbReference type="InterPro" id="IPR036291">
    <property type="entry name" value="NAD(P)-bd_dom_sf"/>
</dbReference>
<sequence length="427" mass="47426">MNKLDNFKKKALDYHRKFPSGKIKISPTKGYKTKEYLSLAYSPGVAAPCKEISHNPQKVYKYTNKGNLVAVITNGTAVLGLGNIGALASKPVMEGKALLFKIFSGIDVFDIEISETDVEKFIKIVKSIAPTFGGINLEDIKAPEAFEIENRLKKELNIPIMHDDQHGTAIISGAALINAIELVNKDIKKVKMVVNGAGSAAISCTRIYKKLGVKPENIIMCDRNGVINTLRKDLNQEKLEFAINTELKTLDEVIKNADIFIGLSVGNILTKEMIISMAKNPIVFAMANPEPEIDYNLAIKIRPDIIIATGRSDYPNQVNNVLGFPYIFRGALDVKATIINEEMKLAAIKAIANIAKKPVPKKIKMIYNDPNIGFGKNYIIPKPFDKRLIKYVAPAVAKAAIKSGVYKKKITNWENYKKELLFRIKYI</sequence>
<name>A0A3A1MKD3_9FLAO</name>
<comment type="similarity">
    <text evidence="2">Belongs to the malic enzymes family.</text>
</comment>
<dbReference type="Pfam" id="PF03949">
    <property type="entry name" value="Malic_M"/>
    <property type="match status" value="1"/>
</dbReference>
<dbReference type="GO" id="GO:0004470">
    <property type="term" value="F:malic enzyme activity"/>
    <property type="evidence" value="ECO:0007669"/>
    <property type="project" value="InterPro"/>
</dbReference>
<evidence type="ECO:0000256" key="2">
    <source>
        <dbReference type="ARBA" id="ARBA00008785"/>
    </source>
</evidence>
<evidence type="ECO:0000256" key="7">
    <source>
        <dbReference type="PIRSR" id="PIRSR000106-3"/>
    </source>
</evidence>
<dbReference type="Proteomes" id="UP000265496">
    <property type="component" value="Unassembled WGS sequence"/>
</dbReference>
<feature type="domain" description="Malic enzyme N-terminal" evidence="9">
    <location>
        <begin position="20"/>
        <end position="153"/>
    </location>
</feature>
<dbReference type="InterPro" id="IPR012301">
    <property type="entry name" value="Malic_N_dom"/>
</dbReference>
<proteinExistence type="inferred from homology"/>
<dbReference type="InterPro" id="IPR001891">
    <property type="entry name" value="Malic_OxRdtase"/>
</dbReference>
<comment type="cofactor">
    <cofactor evidence="7">
        <name>Mg(2+)</name>
        <dbReference type="ChEBI" id="CHEBI:18420"/>
    </cofactor>
    <cofactor evidence="7">
        <name>Mn(2+)</name>
        <dbReference type="ChEBI" id="CHEBI:29035"/>
    </cofactor>
    <text evidence="7">Divalent metal cations. Prefers magnesium or manganese.</text>
</comment>
<feature type="binding site" evidence="7">
    <location>
        <position position="164"/>
    </location>
    <ligand>
        <name>a divalent metal cation</name>
        <dbReference type="ChEBI" id="CHEBI:60240"/>
    </ligand>
</feature>
<dbReference type="FunFam" id="3.40.50.10380:FF:000003">
    <property type="entry name" value="NADP-dependent malic enzyme"/>
    <property type="match status" value="1"/>
</dbReference>
<dbReference type="SUPFAM" id="SSF51735">
    <property type="entry name" value="NAD(P)-binding Rossmann-fold domains"/>
    <property type="match status" value="1"/>
</dbReference>
<dbReference type="PANTHER" id="PTHR43237">
    <property type="entry name" value="NADP-DEPENDENT MALIC ENZYME"/>
    <property type="match status" value="1"/>
</dbReference>
<dbReference type="GO" id="GO:0046872">
    <property type="term" value="F:metal ion binding"/>
    <property type="evidence" value="ECO:0007669"/>
    <property type="project" value="UniProtKB-KW"/>
</dbReference>
<evidence type="ECO:0000313" key="10">
    <source>
        <dbReference type="EMBL" id="RIU86172.1"/>
    </source>
</evidence>
<dbReference type="FunFam" id="3.40.50.720:FF:000095">
    <property type="entry name" value="NADP-dependent malic enzyme"/>
    <property type="match status" value="1"/>
</dbReference>
<evidence type="ECO:0000256" key="3">
    <source>
        <dbReference type="ARBA" id="ARBA00022723"/>
    </source>
</evidence>
<comment type="caution">
    <text evidence="10">The sequence shown here is derived from an EMBL/GenBank/DDBJ whole genome shotgun (WGS) entry which is preliminary data.</text>
</comment>
<dbReference type="Pfam" id="PF00390">
    <property type="entry name" value="malic"/>
    <property type="match status" value="1"/>
</dbReference>
<dbReference type="Gene3D" id="3.40.50.720">
    <property type="entry name" value="NAD(P)-binding Rossmann-like Domain"/>
    <property type="match status" value="1"/>
</dbReference>
<dbReference type="InterPro" id="IPR012302">
    <property type="entry name" value="Malic_NAD-bd"/>
</dbReference>
<dbReference type="Gene3D" id="3.40.50.10380">
    <property type="entry name" value="Malic enzyme, N-terminal domain"/>
    <property type="match status" value="1"/>
</dbReference>
<dbReference type="GO" id="GO:0016616">
    <property type="term" value="F:oxidoreductase activity, acting on the CH-OH group of donors, NAD or NADP as acceptor"/>
    <property type="evidence" value="ECO:0007669"/>
    <property type="project" value="InterPro"/>
</dbReference>
<evidence type="ECO:0000256" key="6">
    <source>
        <dbReference type="PIRSR" id="PIRSR000106-2"/>
    </source>
</evidence>
<evidence type="ECO:0000256" key="5">
    <source>
        <dbReference type="PIRSR" id="PIRSR000106-1"/>
    </source>
</evidence>
<dbReference type="CDD" id="cd05311">
    <property type="entry name" value="NAD_bind_2_malic_enz"/>
    <property type="match status" value="1"/>
</dbReference>
<dbReference type="RefSeq" id="WP_158366091.1">
    <property type="nucleotide sequence ID" value="NZ_QWZP01000003.1"/>
</dbReference>
<dbReference type="PIRSF" id="PIRSF000106">
    <property type="entry name" value="ME"/>
    <property type="match status" value="1"/>
</dbReference>
<dbReference type="SUPFAM" id="SSF53223">
    <property type="entry name" value="Aminoacid dehydrogenase-like, N-terminal domain"/>
    <property type="match status" value="1"/>
</dbReference>
<reference evidence="10 11" key="2">
    <citation type="submission" date="2018-10" db="EMBL/GenBank/DDBJ databases">
        <title>Draft genome sequence of Candidatus Sulcia muelleri from Kolla paulula, a vector of Xylella fastidiosa causing Pierces disease of grapevine in Taiwan.</title>
        <authorList>
            <person name="Shih H.-T."/>
        </authorList>
    </citation>
    <scope>NUCLEOTIDE SEQUENCE [LARGE SCALE GENOMIC DNA]</scope>
    <source>
        <strain evidence="10 11">KPTW1</strain>
    </source>
</reference>
<dbReference type="SMART" id="SM01274">
    <property type="entry name" value="malic"/>
    <property type="match status" value="1"/>
</dbReference>
<feature type="binding site" evidence="6">
    <location>
        <position position="319"/>
    </location>
    <ligand>
        <name>(S)-malate</name>
        <dbReference type="ChEBI" id="CHEBI:15589"/>
    </ligand>
</feature>
<keyword evidence="3 7" id="KW-0479">Metal-binding</keyword>
<evidence type="ECO:0000259" key="9">
    <source>
        <dbReference type="SMART" id="SM01274"/>
    </source>
</evidence>
<evidence type="ECO:0000256" key="4">
    <source>
        <dbReference type="ARBA" id="ARBA00023002"/>
    </source>
</evidence>
<feature type="binding site" evidence="7">
    <location>
        <position position="138"/>
    </location>
    <ligand>
        <name>a divalent metal cation</name>
        <dbReference type="ChEBI" id="CHEBI:60240"/>
    </ligand>
</feature>
<dbReference type="SMART" id="SM00919">
    <property type="entry name" value="Malic_M"/>
    <property type="match status" value="1"/>
</dbReference>
<dbReference type="EMBL" id="QWZP01000003">
    <property type="protein sequence ID" value="RIU86172.1"/>
    <property type="molecule type" value="Genomic_DNA"/>
</dbReference>
<reference evidence="11" key="1">
    <citation type="submission" date="2018-08" db="EMBL/GenBank/DDBJ databases">
        <authorList>
            <person name="Dai Z."/>
        </authorList>
    </citation>
    <scope>NUCLEOTIDE SEQUENCE [LARGE SCALE GENOMIC DNA]</scope>
    <source>
        <strain evidence="11">KPTW1</strain>
    </source>
</reference>